<name>W9G6U2_9MICO</name>
<dbReference type="eggNOG" id="ENOG50339YM">
    <property type="taxonomic scope" value="Bacteria"/>
</dbReference>
<evidence type="ECO:0000313" key="3">
    <source>
        <dbReference type="EMBL" id="EWT01916.1"/>
    </source>
</evidence>
<evidence type="ECO:0000313" key="4">
    <source>
        <dbReference type="Proteomes" id="UP000019489"/>
    </source>
</evidence>
<feature type="transmembrane region" description="Helical" evidence="1">
    <location>
        <begin position="86"/>
        <end position="107"/>
    </location>
</feature>
<gene>
    <name evidence="3" type="ORF">N865_12795</name>
</gene>
<comment type="caution">
    <text evidence="3">The sequence shown here is derived from an EMBL/GenBank/DDBJ whole genome shotgun (WGS) entry which is preliminary data.</text>
</comment>
<organism evidence="3 4">
    <name type="scientific">Intrasporangium oryzae NRRL B-24470</name>
    <dbReference type="NCBI Taxonomy" id="1386089"/>
    <lineage>
        <taxon>Bacteria</taxon>
        <taxon>Bacillati</taxon>
        <taxon>Actinomycetota</taxon>
        <taxon>Actinomycetes</taxon>
        <taxon>Micrococcales</taxon>
        <taxon>Intrasporangiaceae</taxon>
        <taxon>Intrasporangium</taxon>
    </lineage>
</organism>
<evidence type="ECO:0000259" key="2">
    <source>
        <dbReference type="Pfam" id="PF08044"/>
    </source>
</evidence>
<dbReference type="RefSeq" id="WP_034804546.1">
    <property type="nucleotide sequence ID" value="NZ_AWSA01000016.1"/>
</dbReference>
<accession>W9G6U2</accession>
<dbReference type="Proteomes" id="UP000019489">
    <property type="component" value="Unassembled WGS sequence"/>
</dbReference>
<keyword evidence="4" id="KW-1185">Reference proteome</keyword>
<dbReference type="STRING" id="1386089.N865_12795"/>
<feature type="domain" description="DUF1707" evidence="2">
    <location>
        <begin position="7"/>
        <end position="59"/>
    </location>
</feature>
<sequence length="125" mass="13994">MTDDREIRVGEPERQRALELLALHFAAGRLDPDEYEDRRGRATDAITRGELNDLFTDLPAVDDKGQVVERRPPAGMAARHRNPSQLIMGLVPFVAVGLFLATGRWWWFLLIPVAGVVARYLDGNG</sequence>
<evidence type="ECO:0000256" key="1">
    <source>
        <dbReference type="SAM" id="Phobius"/>
    </source>
</evidence>
<dbReference type="EMBL" id="AWSA01000016">
    <property type="protein sequence ID" value="EWT01916.1"/>
    <property type="molecule type" value="Genomic_DNA"/>
</dbReference>
<dbReference type="Pfam" id="PF08044">
    <property type="entry name" value="DUF1707"/>
    <property type="match status" value="1"/>
</dbReference>
<dbReference type="InterPro" id="IPR012551">
    <property type="entry name" value="DUF1707_SHOCT-like"/>
</dbReference>
<dbReference type="AlphaFoldDB" id="W9G6U2"/>
<protein>
    <submittedName>
        <fullName evidence="3">Membrane protein</fullName>
    </submittedName>
</protein>
<reference evidence="3 4" key="1">
    <citation type="submission" date="2013-08" db="EMBL/GenBank/DDBJ databases">
        <title>Intrasporangium oryzae NRRL B-24470.</title>
        <authorList>
            <person name="Liu H."/>
            <person name="Wang G."/>
        </authorList>
    </citation>
    <scope>NUCLEOTIDE SEQUENCE [LARGE SCALE GENOMIC DNA]</scope>
    <source>
        <strain evidence="3 4">NRRL B-24470</strain>
    </source>
</reference>
<keyword evidence="1" id="KW-0812">Transmembrane</keyword>
<dbReference type="OrthoDB" id="3534574at2"/>
<keyword evidence="1" id="KW-0472">Membrane</keyword>
<keyword evidence="1" id="KW-1133">Transmembrane helix</keyword>
<proteinExistence type="predicted"/>